<feature type="domain" description="N-acetyltransferase" evidence="4">
    <location>
        <begin position="12"/>
        <end position="102"/>
    </location>
</feature>
<evidence type="ECO:0000256" key="1">
    <source>
        <dbReference type="ARBA" id="ARBA00006233"/>
    </source>
</evidence>
<dbReference type="PROSITE" id="PS51729">
    <property type="entry name" value="GNAT_YJDJ"/>
    <property type="match status" value="1"/>
</dbReference>
<evidence type="ECO:0000313" key="5">
    <source>
        <dbReference type="Ensembl" id="ENSCINP00000036578.1"/>
    </source>
</evidence>
<dbReference type="InterPro" id="IPR016181">
    <property type="entry name" value="Acyl_CoA_acyltransferase"/>
</dbReference>
<dbReference type="Gene3D" id="3.40.630.30">
    <property type="match status" value="1"/>
</dbReference>
<dbReference type="CDD" id="cd04301">
    <property type="entry name" value="NAT_SF"/>
    <property type="match status" value="1"/>
</dbReference>
<dbReference type="GeneTree" id="ENSGT00390000014840"/>
<dbReference type="HOGENOM" id="CLU_132888_1_1_1"/>
<reference evidence="5" key="3">
    <citation type="submission" date="2025-09" db="UniProtKB">
        <authorList>
            <consortium name="Ensembl"/>
        </authorList>
    </citation>
    <scope>IDENTIFICATION</scope>
</reference>
<protein>
    <recommendedName>
        <fullName evidence="2">Protein NATD1</fullName>
    </recommendedName>
    <alternativeName>
        <fullName evidence="3">N-acetyltransferase domain-containing protein 1</fullName>
    </alternativeName>
</protein>
<reference evidence="5" key="2">
    <citation type="submission" date="2025-08" db="UniProtKB">
        <authorList>
            <consortium name="Ensembl"/>
        </authorList>
    </citation>
    <scope>IDENTIFICATION</scope>
</reference>
<name>H2Y3U2_CIOIN</name>
<keyword evidence="6" id="KW-1185">Reference proteome</keyword>
<dbReference type="InParanoid" id="H2Y3U2"/>
<dbReference type="PANTHER" id="PTHR31435">
    <property type="entry name" value="PROTEIN NATD1"/>
    <property type="match status" value="1"/>
</dbReference>
<dbReference type="AlphaFoldDB" id="H2Y3U2"/>
<organism evidence="5 6">
    <name type="scientific">Ciona intestinalis</name>
    <name type="common">Transparent sea squirt</name>
    <name type="synonym">Ascidia intestinalis</name>
    <dbReference type="NCBI Taxonomy" id="7719"/>
    <lineage>
        <taxon>Eukaryota</taxon>
        <taxon>Metazoa</taxon>
        <taxon>Chordata</taxon>
        <taxon>Tunicata</taxon>
        <taxon>Ascidiacea</taxon>
        <taxon>Phlebobranchia</taxon>
        <taxon>Cionidae</taxon>
        <taxon>Ciona</taxon>
    </lineage>
</organism>
<dbReference type="OMA" id="EIMTITH"/>
<evidence type="ECO:0000313" key="6">
    <source>
        <dbReference type="Proteomes" id="UP000008144"/>
    </source>
</evidence>
<accession>H2Y3U2</accession>
<evidence type="ECO:0000256" key="3">
    <source>
        <dbReference type="ARBA" id="ARBA00031876"/>
    </source>
</evidence>
<dbReference type="Proteomes" id="UP000008144">
    <property type="component" value="Unassembled WGS sequence"/>
</dbReference>
<dbReference type="PANTHER" id="PTHR31435:SF9">
    <property type="entry name" value="PROTEIN NATD1"/>
    <property type="match status" value="1"/>
</dbReference>
<reference evidence="6" key="1">
    <citation type="journal article" date="2002" name="Science">
        <title>The draft genome of Ciona intestinalis: insights into chordate and vertebrate origins.</title>
        <authorList>
            <person name="Dehal P."/>
            <person name="Satou Y."/>
            <person name="Campbell R.K."/>
            <person name="Chapman J."/>
            <person name="Degnan B."/>
            <person name="De Tomaso A."/>
            <person name="Davidson B."/>
            <person name="Di Gregorio A."/>
            <person name="Gelpke M."/>
            <person name="Goodstein D.M."/>
            <person name="Harafuji N."/>
            <person name="Hastings K.E."/>
            <person name="Ho I."/>
            <person name="Hotta K."/>
            <person name="Huang W."/>
            <person name="Kawashima T."/>
            <person name="Lemaire P."/>
            <person name="Martinez D."/>
            <person name="Meinertzhagen I.A."/>
            <person name="Necula S."/>
            <person name="Nonaka M."/>
            <person name="Putnam N."/>
            <person name="Rash S."/>
            <person name="Saiga H."/>
            <person name="Satake M."/>
            <person name="Terry A."/>
            <person name="Yamada L."/>
            <person name="Wang H.G."/>
            <person name="Awazu S."/>
            <person name="Azumi K."/>
            <person name="Boore J."/>
            <person name="Branno M."/>
            <person name="Chin-Bow S."/>
            <person name="DeSantis R."/>
            <person name="Doyle S."/>
            <person name="Francino P."/>
            <person name="Keys D.N."/>
            <person name="Haga S."/>
            <person name="Hayashi H."/>
            <person name="Hino K."/>
            <person name="Imai K.S."/>
            <person name="Inaba K."/>
            <person name="Kano S."/>
            <person name="Kobayashi K."/>
            <person name="Kobayashi M."/>
            <person name="Lee B.I."/>
            <person name="Makabe K.W."/>
            <person name="Manohar C."/>
            <person name="Matassi G."/>
            <person name="Medina M."/>
            <person name="Mochizuki Y."/>
            <person name="Mount S."/>
            <person name="Morishita T."/>
            <person name="Miura S."/>
            <person name="Nakayama A."/>
            <person name="Nishizaka S."/>
            <person name="Nomoto H."/>
            <person name="Ohta F."/>
            <person name="Oishi K."/>
            <person name="Rigoutsos I."/>
            <person name="Sano M."/>
            <person name="Sasaki A."/>
            <person name="Sasakura Y."/>
            <person name="Shoguchi E."/>
            <person name="Shin-i T."/>
            <person name="Spagnuolo A."/>
            <person name="Stainier D."/>
            <person name="Suzuki M.M."/>
            <person name="Tassy O."/>
            <person name="Takatori N."/>
            <person name="Tokuoka M."/>
            <person name="Yagi K."/>
            <person name="Yoshizaki F."/>
            <person name="Wada S."/>
            <person name="Zhang C."/>
            <person name="Hyatt P.D."/>
            <person name="Larimer F."/>
            <person name="Detter C."/>
            <person name="Doggett N."/>
            <person name="Glavina T."/>
            <person name="Hawkins T."/>
            <person name="Richardson P."/>
            <person name="Lucas S."/>
            <person name="Kohara Y."/>
            <person name="Levine M."/>
            <person name="Satoh N."/>
            <person name="Rokhsar D.S."/>
        </authorList>
    </citation>
    <scope>NUCLEOTIDE SEQUENCE [LARGE SCALE GENOMIC DNA]</scope>
</reference>
<dbReference type="SUPFAM" id="SSF55729">
    <property type="entry name" value="Acyl-CoA N-acyltransferases (Nat)"/>
    <property type="match status" value="1"/>
</dbReference>
<dbReference type="InterPro" id="IPR031165">
    <property type="entry name" value="GNAT_YJDJ"/>
</dbReference>
<dbReference type="Pfam" id="PF14542">
    <property type="entry name" value="Acetyltransf_CG"/>
    <property type="match status" value="1"/>
</dbReference>
<dbReference type="Ensembl" id="ENSCINT00000031141.1">
    <property type="protein sequence ID" value="ENSCINP00000036578.1"/>
    <property type="gene ID" value="ENSCING00000020926.1"/>
</dbReference>
<comment type="similarity">
    <text evidence="1">Belongs to the NATD1 family.</text>
</comment>
<dbReference type="InterPro" id="IPR045057">
    <property type="entry name" value="Gcn5-rel_NAT"/>
</dbReference>
<proteinExistence type="inferred from homology"/>
<sequence>MSNFPQKSLKVEHDVANKEFFVKIPGCNERAYLSYQEIGKGSVDLEHTVVPESFRGRGIGQILAKTALDDMVAKGMKMKLTCWYLQKYVKENPSDDYKHLVI</sequence>
<evidence type="ECO:0000256" key="2">
    <source>
        <dbReference type="ARBA" id="ARBA00020243"/>
    </source>
</evidence>
<evidence type="ECO:0000259" key="4">
    <source>
        <dbReference type="PROSITE" id="PS51729"/>
    </source>
</evidence>